<gene>
    <name evidence="1" type="ORF">CVT25_001156</name>
</gene>
<keyword evidence="2" id="KW-1185">Reference proteome</keyword>
<dbReference type="AlphaFoldDB" id="A0A409XEH3"/>
<proteinExistence type="predicted"/>
<name>A0A409XEH3_PSICY</name>
<dbReference type="Proteomes" id="UP000283269">
    <property type="component" value="Unassembled WGS sequence"/>
</dbReference>
<comment type="caution">
    <text evidence="1">The sequence shown here is derived from an EMBL/GenBank/DDBJ whole genome shotgun (WGS) entry which is preliminary data.</text>
</comment>
<evidence type="ECO:0000313" key="2">
    <source>
        <dbReference type="Proteomes" id="UP000283269"/>
    </source>
</evidence>
<evidence type="ECO:0000313" key="1">
    <source>
        <dbReference type="EMBL" id="PPQ89189.1"/>
    </source>
</evidence>
<reference evidence="1 2" key="1">
    <citation type="journal article" date="2018" name="Evol. Lett.">
        <title>Horizontal gene cluster transfer increased hallucinogenic mushroom diversity.</title>
        <authorList>
            <person name="Reynolds H.T."/>
            <person name="Vijayakumar V."/>
            <person name="Gluck-Thaler E."/>
            <person name="Korotkin H.B."/>
            <person name="Matheny P.B."/>
            <person name="Slot J.C."/>
        </authorList>
    </citation>
    <scope>NUCLEOTIDE SEQUENCE [LARGE SCALE GENOMIC DNA]</scope>
    <source>
        <strain evidence="1 2">2631</strain>
    </source>
</reference>
<sequence length="112" mass="13083">MVIRILIHHLPALSYHSNEVSTGKDVLYTSTEKDLVRKINLRRHWHNVIARFRSSERSLLDSLFIDISPPASKNPYKVKHAVSHTLHLHTESHEILTLRTNSSYVSFKRFEL</sequence>
<dbReference type="EMBL" id="NHYD01001927">
    <property type="protein sequence ID" value="PPQ89189.1"/>
    <property type="molecule type" value="Genomic_DNA"/>
</dbReference>
<accession>A0A409XEH3</accession>
<dbReference type="InParanoid" id="A0A409XEH3"/>
<protein>
    <submittedName>
        <fullName evidence="1">Uncharacterized protein</fullName>
    </submittedName>
</protein>
<organism evidence="1 2">
    <name type="scientific">Psilocybe cyanescens</name>
    <dbReference type="NCBI Taxonomy" id="93625"/>
    <lineage>
        <taxon>Eukaryota</taxon>
        <taxon>Fungi</taxon>
        <taxon>Dikarya</taxon>
        <taxon>Basidiomycota</taxon>
        <taxon>Agaricomycotina</taxon>
        <taxon>Agaricomycetes</taxon>
        <taxon>Agaricomycetidae</taxon>
        <taxon>Agaricales</taxon>
        <taxon>Agaricineae</taxon>
        <taxon>Strophariaceae</taxon>
        <taxon>Psilocybe</taxon>
    </lineage>
</organism>